<accession>A0A398CT91</accession>
<dbReference type="EMBL" id="QXJM01000039">
    <property type="protein sequence ID" value="RIE02531.1"/>
    <property type="molecule type" value="Genomic_DNA"/>
</dbReference>
<name>A0A398CT91_9BACL</name>
<keyword evidence="3" id="KW-1185">Reference proteome</keyword>
<dbReference type="InterPro" id="IPR058627">
    <property type="entry name" value="MdtA-like_C"/>
</dbReference>
<dbReference type="GO" id="GO:1990281">
    <property type="term" value="C:efflux pump complex"/>
    <property type="evidence" value="ECO:0007669"/>
    <property type="project" value="TreeGrafter"/>
</dbReference>
<dbReference type="PANTHER" id="PTHR30469">
    <property type="entry name" value="MULTIDRUG RESISTANCE PROTEIN MDTA"/>
    <property type="match status" value="1"/>
</dbReference>
<feature type="domain" description="Multidrug resistance protein MdtA-like C-terminal permuted SH3" evidence="1">
    <location>
        <begin position="21"/>
        <end position="77"/>
    </location>
</feature>
<organism evidence="2 3">
    <name type="scientific">Cohnella faecalis</name>
    <dbReference type="NCBI Taxonomy" id="2315694"/>
    <lineage>
        <taxon>Bacteria</taxon>
        <taxon>Bacillati</taxon>
        <taxon>Bacillota</taxon>
        <taxon>Bacilli</taxon>
        <taxon>Bacillales</taxon>
        <taxon>Paenibacillaceae</taxon>
        <taxon>Cohnella</taxon>
    </lineage>
</organism>
<dbReference type="Pfam" id="PF25967">
    <property type="entry name" value="RND-MFP_C"/>
    <property type="match status" value="1"/>
</dbReference>
<dbReference type="AlphaFoldDB" id="A0A398CT91"/>
<dbReference type="Gene3D" id="2.40.420.20">
    <property type="match status" value="1"/>
</dbReference>
<dbReference type="GO" id="GO:0015562">
    <property type="term" value="F:efflux transmembrane transporter activity"/>
    <property type="evidence" value="ECO:0007669"/>
    <property type="project" value="TreeGrafter"/>
</dbReference>
<protein>
    <recommendedName>
        <fullName evidence="1">Multidrug resistance protein MdtA-like C-terminal permuted SH3 domain-containing protein</fullName>
    </recommendedName>
</protein>
<evidence type="ECO:0000259" key="1">
    <source>
        <dbReference type="Pfam" id="PF25967"/>
    </source>
</evidence>
<reference evidence="2 3" key="1">
    <citation type="submission" date="2018-09" db="EMBL/GenBank/DDBJ databases">
        <title>Cohnella cavernae sp. nov., isolated from a karst cave.</title>
        <authorList>
            <person name="Zhu H."/>
        </authorList>
    </citation>
    <scope>NUCLEOTIDE SEQUENCE [LARGE SCALE GENOMIC DNA]</scope>
    <source>
        <strain evidence="2 3">K2E09-144</strain>
    </source>
</reference>
<dbReference type="Proteomes" id="UP000266340">
    <property type="component" value="Unassembled WGS sequence"/>
</dbReference>
<dbReference type="PANTHER" id="PTHR30469:SF33">
    <property type="entry name" value="SLR1207 PROTEIN"/>
    <property type="match status" value="1"/>
</dbReference>
<evidence type="ECO:0000313" key="2">
    <source>
        <dbReference type="EMBL" id="RIE02531.1"/>
    </source>
</evidence>
<comment type="caution">
    <text evidence="2">The sequence shown here is derived from an EMBL/GenBank/DDBJ whole genome shotgun (WGS) entry which is preliminary data.</text>
</comment>
<gene>
    <name evidence="2" type="ORF">D3H35_17730</name>
</gene>
<sequence length="78" mass="8583">MEGVTIGTLANVRIITEKRDNAIKIPRSGLRSYLGRDFVRVLEDGSKLREIDVEIGITGSTEVEISKGLEEGQIVVLQ</sequence>
<dbReference type="OrthoDB" id="1817080at2"/>
<evidence type="ECO:0000313" key="3">
    <source>
        <dbReference type="Proteomes" id="UP000266340"/>
    </source>
</evidence>
<dbReference type="RefSeq" id="WP_147355876.1">
    <property type="nucleotide sequence ID" value="NZ_QXJM01000039.1"/>
</dbReference>
<proteinExistence type="predicted"/>